<dbReference type="EMBL" id="JACGWJ010000002">
    <property type="protein sequence ID" value="KAL0435113.1"/>
    <property type="molecule type" value="Genomic_DNA"/>
</dbReference>
<organism evidence="1">
    <name type="scientific">Sesamum radiatum</name>
    <name type="common">Black benniseed</name>
    <dbReference type="NCBI Taxonomy" id="300843"/>
    <lineage>
        <taxon>Eukaryota</taxon>
        <taxon>Viridiplantae</taxon>
        <taxon>Streptophyta</taxon>
        <taxon>Embryophyta</taxon>
        <taxon>Tracheophyta</taxon>
        <taxon>Spermatophyta</taxon>
        <taxon>Magnoliopsida</taxon>
        <taxon>eudicotyledons</taxon>
        <taxon>Gunneridae</taxon>
        <taxon>Pentapetalae</taxon>
        <taxon>asterids</taxon>
        <taxon>lamiids</taxon>
        <taxon>Lamiales</taxon>
        <taxon>Pedaliaceae</taxon>
        <taxon>Sesamum</taxon>
    </lineage>
</organism>
<protein>
    <submittedName>
        <fullName evidence="1">Uncharacterized protein</fullName>
    </submittedName>
</protein>
<dbReference type="AlphaFoldDB" id="A0AAW2W162"/>
<evidence type="ECO:0000313" key="1">
    <source>
        <dbReference type="EMBL" id="KAL0435113.1"/>
    </source>
</evidence>
<dbReference type="PANTHER" id="PTHR31973:SF195">
    <property type="entry name" value="MUDR FAMILY TRANSPOSASE"/>
    <property type="match status" value="1"/>
</dbReference>
<dbReference type="PANTHER" id="PTHR31973">
    <property type="entry name" value="POLYPROTEIN, PUTATIVE-RELATED"/>
    <property type="match status" value="1"/>
</dbReference>
<gene>
    <name evidence="1" type="ORF">Sradi_0219200</name>
</gene>
<reference evidence="1" key="2">
    <citation type="journal article" date="2024" name="Plant">
        <title>Genomic evolution and insights into agronomic trait innovations of Sesamum species.</title>
        <authorList>
            <person name="Miao H."/>
            <person name="Wang L."/>
            <person name="Qu L."/>
            <person name="Liu H."/>
            <person name="Sun Y."/>
            <person name="Le M."/>
            <person name="Wang Q."/>
            <person name="Wei S."/>
            <person name="Zheng Y."/>
            <person name="Lin W."/>
            <person name="Duan Y."/>
            <person name="Cao H."/>
            <person name="Xiong S."/>
            <person name="Wang X."/>
            <person name="Wei L."/>
            <person name="Li C."/>
            <person name="Ma Q."/>
            <person name="Ju M."/>
            <person name="Zhao R."/>
            <person name="Li G."/>
            <person name="Mu C."/>
            <person name="Tian Q."/>
            <person name="Mei H."/>
            <person name="Zhang T."/>
            <person name="Gao T."/>
            <person name="Zhang H."/>
        </authorList>
    </citation>
    <scope>NUCLEOTIDE SEQUENCE</scope>
    <source>
        <strain evidence="1">G02</strain>
    </source>
</reference>
<reference evidence="1" key="1">
    <citation type="submission" date="2020-06" db="EMBL/GenBank/DDBJ databases">
        <authorList>
            <person name="Li T."/>
            <person name="Hu X."/>
            <person name="Zhang T."/>
            <person name="Song X."/>
            <person name="Zhang H."/>
            <person name="Dai N."/>
            <person name="Sheng W."/>
            <person name="Hou X."/>
            <person name="Wei L."/>
        </authorList>
    </citation>
    <scope>NUCLEOTIDE SEQUENCE</scope>
    <source>
        <strain evidence="1">G02</strain>
        <tissue evidence="1">Leaf</tissue>
    </source>
</reference>
<name>A0AAW2W162_SESRA</name>
<accession>A0AAW2W162</accession>
<sequence>MSAVKDHLVKHARREYFVLESTRSIWKVICNHSTPGFDIPYVKAWYSLKMAHDKVYGTWESSVRKLPRLMGAIQKWNPGIIVEWEHKGFQRSSGAYVIKYVFLAFKPCIEGFQFCRKVINVDGTHLYTKYKHKMLIAAAMDGNQQMVSKHIIRGMSGICLISDRHVGSWEQ</sequence>
<proteinExistence type="predicted"/>
<comment type="caution">
    <text evidence="1">The sequence shown here is derived from an EMBL/GenBank/DDBJ whole genome shotgun (WGS) entry which is preliminary data.</text>
</comment>